<accession>A0A6A6UNL8</accession>
<sequence>MLATRMMQRTALRNVARRPLSLRSYNAIRPKELGKHTPICITNNVDNLALNVESNFEVLKLRMDSIEYELSKLNARSRRCTQHPQTFPDELALKSSPILDRRLSFEMRCLEIRLRSEVNSLETRLGHSFDSLAVKVSQTASLAGRPLVVVDEFGWGICFLITV</sequence>
<dbReference type="AlphaFoldDB" id="A0A6A6UNL8"/>
<name>A0A6A6UNL8_9PEZI</name>
<reference evidence="1" key="1">
    <citation type="journal article" date="2020" name="Stud. Mycol.">
        <title>101 Dothideomycetes genomes: a test case for predicting lifestyles and emergence of pathogens.</title>
        <authorList>
            <person name="Haridas S."/>
            <person name="Albert R."/>
            <person name="Binder M."/>
            <person name="Bloem J."/>
            <person name="Labutti K."/>
            <person name="Salamov A."/>
            <person name="Andreopoulos B."/>
            <person name="Baker S."/>
            <person name="Barry K."/>
            <person name="Bills G."/>
            <person name="Bluhm B."/>
            <person name="Cannon C."/>
            <person name="Castanera R."/>
            <person name="Culley D."/>
            <person name="Daum C."/>
            <person name="Ezra D."/>
            <person name="Gonzalez J."/>
            <person name="Henrissat B."/>
            <person name="Kuo A."/>
            <person name="Liang C."/>
            <person name="Lipzen A."/>
            <person name="Lutzoni F."/>
            <person name="Magnuson J."/>
            <person name="Mondo S."/>
            <person name="Nolan M."/>
            <person name="Ohm R."/>
            <person name="Pangilinan J."/>
            <person name="Park H.-J."/>
            <person name="Ramirez L."/>
            <person name="Alfaro M."/>
            <person name="Sun H."/>
            <person name="Tritt A."/>
            <person name="Yoshinaga Y."/>
            <person name="Zwiers L.-H."/>
            <person name="Turgeon B."/>
            <person name="Goodwin S."/>
            <person name="Spatafora J."/>
            <person name="Crous P."/>
            <person name="Grigoriev I."/>
        </authorList>
    </citation>
    <scope>NUCLEOTIDE SEQUENCE</scope>
    <source>
        <strain evidence="1">CBS 115976</strain>
    </source>
</reference>
<proteinExistence type="predicted"/>
<dbReference type="Proteomes" id="UP000799302">
    <property type="component" value="Unassembled WGS sequence"/>
</dbReference>
<organism evidence="1 2">
    <name type="scientific">Microthyrium microscopicum</name>
    <dbReference type="NCBI Taxonomy" id="703497"/>
    <lineage>
        <taxon>Eukaryota</taxon>
        <taxon>Fungi</taxon>
        <taxon>Dikarya</taxon>
        <taxon>Ascomycota</taxon>
        <taxon>Pezizomycotina</taxon>
        <taxon>Dothideomycetes</taxon>
        <taxon>Dothideomycetes incertae sedis</taxon>
        <taxon>Microthyriales</taxon>
        <taxon>Microthyriaceae</taxon>
        <taxon>Microthyrium</taxon>
    </lineage>
</organism>
<evidence type="ECO:0000313" key="2">
    <source>
        <dbReference type="Proteomes" id="UP000799302"/>
    </source>
</evidence>
<gene>
    <name evidence="1" type="ORF">BT63DRAFT_152785</name>
</gene>
<dbReference type="EMBL" id="MU004231">
    <property type="protein sequence ID" value="KAF2673296.1"/>
    <property type="molecule type" value="Genomic_DNA"/>
</dbReference>
<keyword evidence="2" id="KW-1185">Reference proteome</keyword>
<protein>
    <submittedName>
        <fullName evidence="1">Uncharacterized protein</fullName>
    </submittedName>
</protein>
<evidence type="ECO:0000313" key="1">
    <source>
        <dbReference type="EMBL" id="KAF2673296.1"/>
    </source>
</evidence>